<proteinExistence type="predicted"/>
<dbReference type="OrthoDB" id="10328878at2759"/>
<dbReference type="HOGENOM" id="CLU_1165987_0_0_1"/>
<dbReference type="RefSeq" id="XP_001879343.1">
    <property type="nucleotide sequence ID" value="XM_001879308.1"/>
</dbReference>
<name>B0D6H9_LACBS</name>
<dbReference type="PROSITE" id="PS50118">
    <property type="entry name" value="HMG_BOX_2"/>
    <property type="match status" value="1"/>
</dbReference>
<keyword evidence="1" id="KW-0238">DNA-binding</keyword>
<dbReference type="InParanoid" id="B0D6H9"/>
<organism evidence="4">
    <name type="scientific">Laccaria bicolor (strain S238N-H82 / ATCC MYA-4686)</name>
    <name type="common">Bicoloured deceiver</name>
    <name type="synonym">Laccaria laccata var. bicolor</name>
    <dbReference type="NCBI Taxonomy" id="486041"/>
    <lineage>
        <taxon>Eukaryota</taxon>
        <taxon>Fungi</taxon>
        <taxon>Dikarya</taxon>
        <taxon>Basidiomycota</taxon>
        <taxon>Agaricomycotina</taxon>
        <taxon>Agaricomycetes</taxon>
        <taxon>Agaricomycetidae</taxon>
        <taxon>Agaricales</taxon>
        <taxon>Agaricineae</taxon>
        <taxon>Hydnangiaceae</taxon>
        <taxon>Laccaria</taxon>
    </lineage>
</organism>
<keyword evidence="1" id="KW-0539">Nucleus</keyword>
<feature type="DNA-binding region" description="HMG box" evidence="1">
    <location>
        <begin position="22"/>
        <end position="84"/>
    </location>
</feature>
<reference evidence="3 4" key="1">
    <citation type="journal article" date="2008" name="Nature">
        <title>The genome of Laccaria bicolor provides insights into mycorrhizal symbiosis.</title>
        <authorList>
            <person name="Martin F."/>
            <person name="Aerts A."/>
            <person name="Ahren D."/>
            <person name="Brun A."/>
            <person name="Danchin E.G.J."/>
            <person name="Duchaussoy F."/>
            <person name="Gibon J."/>
            <person name="Kohler A."/>
            <person name="Lindquist E."/>
            <person name="Pereda V."/>
            <person name="Salamov A."/>
            <person name="Shapiro H.J."/>
            <person name="Wuyts J."/>
            <person name="Blaudez D."/>
            <person name="Buee M."/>
            <person name="Brokstein P."/>
            <person name="Canbaeck B."/>
            <person name="Cohen D."/>
            <person name="Courty P.E."/>
            <person name="Coutinho P.M."/>
            <person name="Delaruelle C."/>
            <person name="Detter J.C."/>
            <person name="Deveau A."/>
            <person name="DiFazio S."/>
            <person name="Duplessis S."/>
            <person name="Fraissinet-Tachet L."/>
            <person name="Lucic E."/>
            <person name="Frey-Klett P."/>
            <person name="Fourrey C."/>
            <person name="Feussner I."/>
            <person name="Gay G."/>
            <person name="Grimwood J."/>
            <person name="Hoegger P.J."/>
            <person name="Jain P."/>
            <person name="Kilaru S."/>
            <person name="Labbe J."/>
            <person name="Lin Y.C."/>
            <person name="Legue V."/>
            <person name="Le Tacon F."/>
            <person name="Marmeisse R."/>
            <person name="Melayah D."/>
            <person name="Montanini B."/>
            <person name="Muratet M."/>
            <person name="Nehls U."/>
            <person name="Niculita-Hirzel H."/>
            <person name="Oudot-Le Secq M.P."/>
            <person name="Peter M."/>
            <person name="Quesneville H."/>
            <person name="Rajashekar B."/>
            <person name="Reich M."/>
            <person name="Rouhier N."/>
            <person name="Schmutz J."/>
            <person name="Yin T."/>
            <person name="Chalot M."/>
            <person name="Henrissat B."/>
            <person name="Kuees U."/>
            <person name="Lucas S."/>
            <person name="Van de Peer Y."/>
            <person name="Podila G.K."/>
            <person name="Polle A."/>
            <person name="Pukkila P.J."/>
            <person name="Richardson P.M."/>
            <person name="Rouze P."/>
            <person name="Sanders I.R."/>
            <person name="Stajich J.E."/>
            <person name="Tunlid A."/>
            <person name="Tuskan G."/>
            <person name="Grigoriev I.V."/>
        </authorList>
    </citation>
    <scope>NUCLEOTIDE SEQUENCE [LARGE SCALE GENOMIC DNA]</scope>
    <source>
        <strain evidence="4">S238N-H82 / ATCC MYA-4686</strain>
    </source>
</reference>
<gene>
    <name evidence="3" type="ORF">LACBIDRAFT_318334</name>
</gene>
<dbReference type="AlphaFoldDB" id="B0D6H9"/>
<dbReference type="Gene3D" id="1.10.30.10">
    <property type="entry name" value="High mobility group box domain"/>
    <property type="match status" value="3"/>
</dbReference>
<evidence type="ECO:0000313" key="4">
    <source>
        <dbReference type="Proteomes" id="UP000001194"/>
    </source>
</evidence>
<dbReference type="SMART" id="SM00398">
    <property type="entry name" value="HMG"/>
    <property type="match status" value="2"/>
</dbReference>
<sequence>MYHWPWTSAHVYVGEVPAILPPTRPPTAFANFMIQFYKDWQDREGRGSFAVVGQAWRQLPEEEREKYYDATEWEEYRRKMDEYLRATSGNTDMTKKTTPYILFRAEKLTEMGHDGTRESLQAKSPIIAKAWQTLSSEEKDKYGDPEEWEEYHRMRDRWTSSKYRTNTRTPYIIFRGEKLKEMGHDGSRESLVEKSQILVKKWKRLSDAERAVRTFSAMVLLKRC</sequence>
<dbReference type="KEGG" id="lbc:LACBIDRAFT_318334"/>
<dbReference type="CDD" id="cd00084">
    <property type="entry name" value="HMG-box_SF"/>
    <property type="match status" value="1"/>
</dbReference>
<dbReference type="GO" id="GO:0003677">
    <property type="term" value="F:DNA binding"/>
    <property type="evidence" value="ECO:0007669"/>
    <property type="project" value="UniProtKB-UniRule"/>
</dbReference>
<evidence type="ECO:0000256" key="1">
    <source>
        <dbReference type="PROSITE-ProRule" id="PRU00267"/>
    </source>
</evidence>
<feature type="domain" description="HMG box" evidence="2">
    <location>
        <begin position="22"/>
        <end position="84"/>
    </location>
</feature>
<evidence type="ECO:0000313" key="3">
    <source>
        <dbReference type="EMBL" id="EDR09958.1"/>
    </source>
</evidence>
<protein>
    <submittedName>
        <fullName evidence="3">Predicted protein</fullName>
    </submittedName>
</protein>
<accession>B0D6H9</accession>
<dbReference type="GeneID" id="6075197"/>
<dbReference type="Proteomes" id="UP000001194">
    <property type="component" value="Unassembled WGS sequence"/>
</dbReference>
<dbReference type="InterPro" id="IPR009071">
    <property type="entry name" value="HMG_box_dom"/>
</dbReference>
<evidence type="ECO:0000259" key="2">
    <source>
        <dbReference type="PROSITE" id="PS50118"/>
    </source>
</evidence>
<dbReference type="EMBL" id="DS547098">
    <property type="protein sequence ID" value="EDR09958.1"/>
    <property type="molecule type" value="Genomic_DNA"/>
</dbReference>
<dbReference type="GO" id="GO:0005634">
    <property type="term" value="C:nucleus"/>
    <property type="evidence" value="ECO:0007669"/>
    <property type="project" value="UniProtKB-UniRule"/>
</dbReference>
<dbReference type="InterPro" id="IPR036910">
    <property type="entry name" value="HMG_box_dom_sf"/>
</dbReference>
<dbReference type="SUPFAM" id="SSF47095">
    <property type="entry name" value="HMG-box"/>
    <property type="match status" value="3"/>
</dbReference>
<keyword evidence="4" id="KW-1185">Reference proteome</keyword>